<accession>A0AAD5ME66</accession>
<evidence type="ECO:0000313" key="3">
    <source>
        <dbReference type="Proteomes" id="UP001196413"/>
    </source>
</evidence>
<sequence length="105" mass="11856">MEDHRSSSKAPNNTSHLNSYSQTPQESVVTAPSTLDTDFMDERSPVKFDNSTDVHCLIRNSLMEDNTSDDSEMKNPPNTPVQTVKPKRSARPIKGNKKNRKVRLQ</sequence>
<organism evidence="2 3">
    <name type="scientific">Parelaphostrongylus tenuis</name>
    <name type="common">Meningeal worm</name>
    <dbReference type="NCBI Taxonomy" id="148309"/>
    <lineage>
        <taxon>Eukaryota</taxon>
        <taxon>Metazoa</taxon>
        <taxon>Ecdysozoa</taxon>
        <taxon>Nematoda</taxon>
        <taxon>Chromadorea</taxon>
        <taxon>Rhabditida</taxon>
        <taxon>Rhabditina</taxon>
        <taxon>Rhabditomorpha</taxon>
        <taxon>Strongyloidea</taxon>
        <taxon>Metastrongylidae</taxon>
        <taxon>Parelaphostrongylus</taxon>
    </lineage>
</organism>
<dbReference type="EMBL" id="JAHQIW010002359">
    <property type="protein sequence ID" value="KAJ1355133.1"/>
    <property type="molecule type" value="Genomic_DNA"/>
</dbReference>
<feature type="compositionally biased region" description="Basic residues" evidence="1">
    <location>
        <begin position="85"/>
        <end position="105"/>
    </location>
</feature>
<evidence type="ECO:0000313" key="2">
    <source>
        <dbReference type="EMBL" id="KAJ1355133.1"/>
    </source>
</evidence>
<proteinExistence type="predicted"/>
<dbReference type="AlphaFoldDB" id="A0AAD5ME66"/>
<dbReference type="Proteomes" id="UP001196413">
    <property type="component" value="Unassembled WGS sequence"/>
</dbReference>
<gene>
    <name evidence="2" type="ORF">KIN20_012413</name>
</gene>
<name>A0AAD5ME66_PARTN</name>
<keyword evidence="3" id="KW-1185">Reference proteome</keyword>
<evidence type="ECO:0000256" key="1">
    <source>
        <dbReference type="SAM" id="MobiDB-lite"/>
    </source>
</evidence>
<feature type="compositionally biased region" description="Polar residues" evidence="1">
    <location>
        <begin position="8"/>
        <end position="36"/>
    </location>
</feature>
<feature type="compositionally biased region" description="Basic and acidic residues" evidence="1">
    <location>
        <begin position="40"/>
        <end position="52"/>
    </location>
</feature>
<feature type="region of interest" description="Disordered" evidence="1">
    <location>
        <begin position="1"/>
        <end position="105"/>
    </location>
</feature>
<comment type="caution">
    <text evidence="2">The sequence shown here is derived from an EMBL/GenBank/DDBJ whole genome shotgun (WGS) entry which is preliminary data.</text>
</comment>
<reference evidence="2" key="1">
    <citation type="submission" date="2021-06" db="EMBL/GenBank/DDBJ databases">
        <title>Parelaphostrongylus tenuis whole genome reference sequence.</title>
        <authorList>
            <person name="Garwood T.J."/>
            <person name="Larsen P.A."/>
            <person name="Fountain-Jones N.M."/>
            <person name="Garbe J.R."/>
            <person name="Macchietto M.G."/>
            <person name="Kania S.A."/>
            <person name="Gerhold R.W."/>
            <person name="Richards J.E."/>
            <person name="Wolf T.M."/>
        </authorList>
    </citation>
    <scope>NUCLEOTIDE SEQUENCE</scope>
    <source>
        <strain evidence="2">MNPRO001-30</strain>
        <tissue evidence="2">Meninges</tissue>
    </source>
</reference>
<protein>
    <submittedName>
        <fullName evidence="2">Uncharacterized protein</fullName>
    </submittedName>
</protein>